<evidence type="ECO:0000313" key="3">
    <source>
        <dbReference type="Proteomes" id="UP001160148"/>
    </source>
</evidence>
<dbReference type="Pfam" id="PF13358">
    <property type="entry name" value="DDE_3"/>
    <property type="match status" value="1"/>
</dbReference>
<gene>
    <name evidence="2" type="ORF">MEUPH1_LOCUS25017</name>
</gene>
<accession>A0AAV0XT19</accession>
<dbReference type="PANTHER" id="PTHR33939:SF1">
    <property type="entry name" value="DUF4371 DOMAIN-CONTAINING PROTEIN"/>
    <property type="match status" value="1"/>
</dbReference>
<dbReference type="Proteomes" id="UP001160148">
    <property type="component" value="Unassembled WGS sequence"/>
</dbReference>
<name>A0AAV0XT19_9HEMI</name>
<evidence type="ECO:0000313" key="2">
    <source>
        <dbReference type="EMBL" id="CAI6370953.1"/>
    </source>
</evidence>
<reference evidence="2 3" key="1">
    <citation type="submission" date="2023-01" db="EMBL/GenBank/DDBJ databases">
        <authorList>
            <person name="Whitehead M."/>
        </authorList>
    </citation>
    <scope>NUCLEOTIDE SEQUENCE [LARGE SCALE GENOMIC DNA]</scope>
</reference>
<dbReference type="InterPro" id="IPR038717">
    <property type="entry name" value="Tc1-like_DDE_dom"/>
</dbReference>
<evidence type="ECO:0000259" key="1">
    <source>
        <dbReference type="Pfam" id="PF13358"/>
    </source>
</evidence>
<dbReference type="EMBL" id="CARXXK010000671">
    <property type="protein sequence ID" value="CAI6370953.1"/>
    <property type="molecule type" value="Genomic_DNA"/>
</dbReference>
<comment type="caution">
    <text evidence="2">The sequence shown here is derived from an EMBL/GenBank/DDBJ whole genome shotgun (WGS) entry which is preliminary data.</text>
</comment>
<organism evidence="2 3">
    <name type="scientific">Macrosiphum euphorbiae</name>
    <name type="common">potato aphid</name>
    <dbReference type="NCBI Taxonomy" id="13131"/>
    <lineage>
        <taxon>Eukaryota</taxon>
        <taxon>Metazoa</taxon>
        <taxon>Ecdysozoa</taxon>
        <taxon>Arthropoda</taxon>
        <taxon>Hexapoda</taxon>
        <taxon>Insecta</taxon>
        <taxon>Pterygota</taxon>
        <taxon>Neoptera</taxon>
        <taxon>Paraneoptera</taxon>
        <taxon>Hemiptera</taxon>
        <taxon>Sternorrhyncha</taxon>
        <taxon>Aphidomorpha</taxon>
        <taxon>Aphidoidea</taxon>
        <taxon>Aphididae</taxon>
        <taxon>Macrosiphini</taxon>
        <taxon>Macrosiphum</taxon>
    </lineage>
</organism>
<feature type="domain" description="Tc1-like transposase DDE" evidence="1">
    <location>
        <begin position="229"/>
        <end position="392"/>
    </location>
</feature>
<dbReference type="PANTHER" id="PTHR33939">
    <property type="entry name" value="PROTEIN CBG22215"/>
    <property type="match status" value="1"/>
</dbReference>
<keyword evidence="3" id="KW-1185">Reference proteome</keyword>
<proteinExistence type="predicted"/>
<protein>
    <recommendedName>
        <fullName evidence="1">Tc1-like transposase DDE domain-containing protein</fullName>
    </recommendedName>
</protein>
<dbReference type="GO" id="GO:0003676">
    <property type="term" value="F:nucleic acid binding"/>
    <property type="evidence" value="ECO:0007669"/>
    <property type="project" value="InterPro"/>
</dbReference>
<dbReference type="Gene3D" id="3.30.420.10">
    <property type="entry name" value="Ribonuclease H-like superfamily/Ribonuclease H"/>
    <property type="match status" value="1"/>
</dbReference>
<sequence length="463" mass="53563">MDLVDISPSKKNPRGNFVGTGQKQIIINLYKDKIKQQQENPDSPKLTYRQMLLEISKSSGIGQRTIQTTLAEYKKKGTVSSPNKKKIRPTILEKVDSFDKQAIRRKIHGFWLNREVPTIQKMLIAINEDETLPNLKRSSFRKILKDLHFVYAKKSRNSALIEREDIIIWRGKYLDQIRKYRSQNRPIYYLDETWVNAGETHSKAWHDSTVNSPREAFLTGLTMGQKEPSGKGKRLIVLHIGSTDGFVPGGLLCFESITNSSDYHDEMNGSTFFEWFAKMLPLLKENAVIVMDNAAYHSVKKDRIPVMSWKKQEIINWLESKGENITYPTTKGALLSKVRTIHTDDHEKYVIDEYAKDNNKTVLRLPPYHCELNPIELAWSSVKRYVRTHNTTFKLKDVKELLKRGVELVTPEMWTNFVGHVIKEEEKFWKIDNITDDFMDEEPEEGARHILTIGDTSSDSDSD</sequence>
<dbReference type="AlphaFoldDB" id="A0AAV0XT19"/>
<dbReference type="InterPro" id="IPR036397">
    <property type="entry name" value="RNaseH_sf"/>
</dbReference>